<dbReference type="RefSeq" id="WP_380637403.1">
    <property type="nucleotide sequence ID" value="NZ_JBHSQO010000016.1"/>
</dbReference>
<accession>A0ABW1P971</accession>
<dbReference type="InterPro" id="IPR043426">
    <property type="entry name" value="MltB-like"/>
</dbReference>
<dbReference type="InterPro" id="IPR023346">
    <property type="entry name" value="Lysozyme-like_dom_sf"/>
</dbReference>
<name>A0ABW1P971_9PSEU</name>
<feature type="domain" description="Transglycosylase SLT" evidence="2">
    <location>
        <begin position="197"/>
        <end position="245"/>
    </location>
</feature>
<evidence type="ECO:0000313" key="4">
    <source>
        <dbReference type="Proteomes" id="UP001596220"/>
    </source>
</evidence>
<dbReference type="SUPFAM" id="SSF53955">
    <property type="entry name" value="Lysozyme-like"/>
    <property type="match status" value="1"/>
</dbReference>
<keyword evidence="4" id="KW-1185">Reference proteome</keyword>
<organism evidence="3 4">
    <name type="scientific">Saccharothrix lopnurensis</name>
    <dbReference type="NCBI Taxonomy" id="1670621"/>
    <lineage>
        <taxon>Bacteria</taxon>
        <taxon>Bacillati</taxon>
        <taxon>Actinomycetota</taxon>
        <taxon>Actinomycetes</taxon>
        <taxon>Pseudonocardiales</taxon>
        <taxon>Pseudonocardiaceae</taxon>
        <taxon>Saccharothrix</taxon>
    </lineage>
</organism>
<evidence type="ECO:0000259" key="2">
    <source>
        <dbReference type="Pfam" id="PF13406"/>
    </source>
</evidence>
<dbReference type="CDD" id="cd13399">
    <property type="entry name" value="Slt35-like"/>
    <property type="match status" value="1"/>
</dbReference>
<dbReference type="Proteomes" id="UP001596220">
    <property type="component" value="Unassembled WGS sequence"/>
</dbReference>
<dbReference type="Gene3D" id="1.10.530.10">
    <property type="match status" value="1"/>
</dbReference>
<dbReference type="PANTHER" id="PTHR30163">
    <property type="entry name" value="MEMBRANE-BOUND LYTIC MUREIN TRANSGLYCOSYLASE B"/>
    <property type="match status" value="1"/>
</dbReference>
<gene>
    <name evidence="3" type="ORF">ACFP3R_18175</name>
</gene>
<dbReference type="PANTHER" id="PTHR30163:SF8">
    <property type="entry name" value="LYTIC MUREIN TRANSGLYCOSYLASE"/>
    <property type="match status" value="1"/>
</dbReference>
<dbReference type="InterPro" id="IPR031304">
    <property type="entry name" value="SLT_2"/>
</dbReference>
<dbReference type="Pfam" id="PF13406">
    <property type="entry name" value="SLT_2"/>
    <property type="match status" value="1"/>
</dbReference>
<dbReference type="EMBL" id="JBHSQO010000016">
    <property type="protein sequence ID" value="MFC6091207.1"/>
    <property type="molecule type" value="Genomic_DNA"/>
</dbReference>
<protein>
    <submittedName>
        <fullName evidence="3">Lytic transglycosylase domain-containing protein</fullName>
    </submittedName>
</protein>
<comment type="caution">
    <text evidence="3">The sequence shown here is derived from an EMBL/GenBank/DDBJ whole genome shotgun (WGS) entry which is preliminary data.</text>
</comment>
<evidence type="ECO:0000256" key="1">
    <source>
        <dbReference type="SAM" id="MobiDB-lite"/>
    </source>
</evidence>
<sequence length="285" mass="29416">MVLPPPSKTEEPRPPARGRIGNLVGRLALVALLLAFVAGGAWALATFNRSAPGNAADPPFPVPFQEVEPGAGVPGSGGDVPTSGEPRVSPGVTETSEPLRQWAAALSEKIDVPARALRAYAVADLAMRTQDPACRISWATLAGIGRIESHHGTIGGLRLGEDGRPSSPIVGIPLDGSPGVRAIADSDGGVLDGDTRWDRAVGPMQFIPTTWARYAVRANGDGAAPDPQNIDDAALAAARYLCSGGRDLGTGAGWWDAVLDYNNSTEYGQEVFSGADAYARASTGG</sequence>
<proteinExistence type="predicted"/>
<feature type="region of interest" description="Disordered" evidence="1">
    <location>
        <begin position="58"/>
        <end position="96"/>
    </location>
</feature>
<reference evidence="4" key="1">
    <citation type="journal article" date="2019" name="Int. J. Syst. Evol. Microbiol.">
        <title>The Global Catalogue of Microorganisms (GCM) 10K type strain sequencing project: providing services to taxonomists for standard genome sequencing and annotation.</title>
        <authorList>
            <consortium name="The Broad Institute Genomics Platform"/>
            <consortium name="The Broad Institute Genome Sequencing Center for Infectious Disease"/>
            <person name="Wu L."/>
            <person name="Ma J."/>
        </authorList>
    </citation>
    <scope>NUCLEOTIDE SEQUENCE [LARGE SCALE GENOMIC DNA]</scope>
    <source>
        <strain evidence="4">CGMCC 4.7246</strain>
    </source>
</reference>
<evidence type="ECO:0000313" key="3">
    <source>
        <dbReference type="EMBL" id="MFC6091207.1"/>
    </source>
</evidence>